<evidence type="ECO:0000256" key="1">
    <source>
        <dbReference type="ARBA" id="ARBA00001933"/>
    </source>
</evidence>
<organism evidence="6 7">
    <name type="scientific">Pseudonocardia sediminis</name>
    <dbReference type="NCBI Taxonomy" id="1397368"/>
    <lineage>
        <taxon>Bacteria</taxon>
        <taxon>Bacillati</taxon>
        <taxon>Actinomycetota</taxon>
        <taxon>Actinomycetes</taxon>
        <taxon>Pseudonocardiales</taxon>
        <taxon>Pseudonocardiaceae</taxon>
        <taxon>Pseudonocardia</taxon>
    </lineage>
</organism>
<feature type="domain" description="Tryptophan synthase beta chain-like PALP" evidence="5">
    <location>
        <begin position="19"/>
        <end position="291"/>
    </location>
</feature>
<dbReference type="InterPro" id="IPR001926">
    <property type="entry name" value="TrpB-like_PALP"/>
</dbReference>
<reference evidence="6 7" key="1">
    <citation type="submission" date="2019-02" db="EMBL/GenBank/DDBJ databases">
        <title>Sequencing the genomes of 1000 actinobacteria strains.</title>
        <authorList>
            <person name="Klenk H.-P."/>
        </authorList>
    </citation>
    <scope>NUCLEOTIDE SEQUENCE [LARGE SCALE GENOMIC DNA]</scope>
    <source>
        <strain evidence="6 7">DSM 45779</strain>
    </source>
</reference>
<dbReference type="GO" id="GO:1901605">
    <property type="term" value="P:alpha-amino acid metabolic process"/>
    <property type="evidence" value="ECO:0007669"/>
    <property type="project" value="UniProtKB-ARBA"/>
</dbReference>
<comment type="cofactor">
    <cofactor evidence="1">
        <name>pyridoxal 5'-phosphate</name>
        <dbReference type="ChEBI" id="CHEBI:597326"/>
    </cofactor>
</comment>
<keyword evidence="4" id="KW-0663">Pyridoxal phosphate</keyword>
<dbReference type="OrthoDB" id="5176350at2"/>
<evidence type="ECO:0000256" key="2">
    <source>
        <dbReference type="ARBA" id="ARBA00011738"/>
    </source>
</evidence>
<accession>A0A4Q7V784</accession>
<dbReference type="RefSeq" id="WP_130292580.1">
    <property type="nucleotide sequence ID" value="NZ_SHKL01000001.1"/>
</dbReference>
<dbReference type="InterPro" id="IPR050214">
    <property type="entry name" value="Cys_Synth/Cystath_Beta-Synth"/>
</dbReference>
<keyword evidence="3" id="KW-0808">Transferase</keyword>
<evidence type="ECO:0000256" key="3">
    <source>
        <dbReference type="ARBA" id="ARBA00022679"/>
    </source>
</evidence>
<evidence type="ECO:0000313" key="7">
    <source>
        <dbReference type="Proteomes" id="UP000291591"/>
    </source>
</evidence>
<dbReference type="Gene3D" id="3.40.50.1100">
    <property type="match status" value="2"/>
</dbReference>
<dbReference type="Proteomes" id="UP000291591">
    <property type="component" value="Unassembled WGS sequence"/>
</dbReference>
<evidence type="ECO:0000259" key="5">
    <source>
        <dbReference type="Pfam" id="PF00291"/>
    </source>
</evidence>
<dbReference type="GO" id="GO:0016740">
    <property type="term" value="F:transferase activity"/>
    <property type="evidence" value="ECO:0007669"/>
    <property type="project" value="UniProtKB-KW"/>
</dbReference>
<proteinExistence type="predicted"/>
<dbReference type="Pfam" id="PF00291">
    <property type="entry name" value="PALP"/>
    <property type="match status" value="1"/>
</dbReference>
<dbReference type="CDD" id="cd01561">
    <property type="entry name" value="CBS_like"/>
    <property type="match status" value="1"/>
</dbReference>
<dbReference type="NCBIfam" id="TIGR03945">
    <property type="entry name" value="PLP_SbnA_fam"/>
    <property type="match status" value="1"/>
</dbReference>
<protein>
    <submittedName>
        <fullName evidence="6">Cysteine synthase A</fullName>
    </submittedName>
</protein>
<evidence type="ECO:0000256" key="4">
    <source>
        <dbReference type="ARBA" id="ARBA00022898"/>
    </source>
</evidence>
<dbReference type="InterPro" id="IPR036052">
    <property type="entry name" value="TrpB-like_PALP_sf"/>
</dbReference>
<dbReference type="AlphaFoldDB" id="A0A4Q7V784"/>
<dbReference type="SUPFAM" id="SSF53686">
    <property type="entry name" value="Tryptophan synthase beta subunit-like PLP-dependent enzymes"/>
    <property type="match status" value="1"/>
</dbReference>
<sequence length="334" mass="35819">MSVITSPQQFNQDDLYIDLEQTIGHELYLKCEGFNFAGSVKLKAANAMVTAAERDGTLVPGSAIVESSSGNLGVALSMIAANRGYRFVCVTDSRCNLATRRLMEALGSEVHIITEPDPQEGLLGARLNHVRHLVATEGYVWLNQYANPNSAQAHYDTTGPEIARQFPQLDVLFVGAGTTGTLMGCARYFKENHPDVRIVAIDSVGSVTFGTPASRRMIPGLGSGRVPEMLDESLIDEVVHVEEADTIRTCHMLARTGFLFGGSTGTVVSGASAWLAEHGTPGTTAVTIAPDLGERYLDTIYQSHWVEDLYGDVDAADVPADVPAQRTEMACAAA</sequence>
<evidence type="ECO:0000313" key="6">
    <source>
        <dbReference type="EMBL" id="RZT88599.1"/>
    </source>
</evidence>
<gene>
    <name evidence="6" type="ORF">EV383_5543</name>
</gene>
<dbReference type="PANTHER" id="PTHR10314">
    <property type="entry name" value="CYSTATHIONINE BETA-SYNTHASE"/>
    <property type="match status" value="1"/>
</dbReference>
<dbReference type="InterPro" id="IPR023927">
    <property type="entry name" value="SbnA"/>
</dbReference>
<name>A0A4Q7V784_PSEST</name>
<dbReference type="EMBL" id="SHKL01000001">
    <property type="protein sequence ID" value="RZT88599.1"/>
    <property type="molecule type" value="Genomic_DNA"/>
</dbReference>
<comment type="subunit">
    <text evidence="2">Homodimer.</text>
</comment>
<comment type="caution">
    <text evidence="6">The sequence shown here is derived from an EMBL/GenBank/DDBJ whole genome shotgun (WGS) entry which is preliminary data.</text>
</comment>
<keyword evidence="7" id="KW-1185">Reference proteome</keyword>